<dbReference type="Proteomes" id="UP000610960">
    <property type="component" value="Unassembled WGS sequence"/>
</dbReference>
<dbReference type="EMBL" id="BMNL01000001">
    <property type="protein sequence ID" value="GGP19672.1"/>
    <property type="molecule type" value="Genomic_DNA"/>
</dbReference>
<keyword evidence="2" id="KW-1185">Reference proteome</keyword>
<comment type="caution">
    <text evidence="1">The sequence shown here is derived from an EMBL/GenBank/DDBJ whole genome shotgun (WGS) entry which is preliminary data.</text>
</comment>
<protein>
    <submittedName>
        <fullName evidence="1">Uncharacterized protein</fullName>
    </submittedName>
</protein>
<gene>
    <name evidence="1" type="ORF">GCM10007981_04300</name>
</gene>
<proteinExistence type="predicted"/>
<reference evidence="1" key="2">
    <citation type="submission" date="2020-09" db="EMBL/GenBank/DDBJ databases">
        <authorList>
            <person name="Sun Q."/>
            <person name="Ohkuma M."/>
        </authorList>
    </citation>
    <scope>NUCLEOTIDE SEQUENCE</scope>
    <source>
        <strain evidence="1">JCM 10088</strain>
    </source>
</reference>
<reference evidence="1" key="1">
    <citation type="journal article" date="2014" name="Int. J. Syst. Evol. Microbiol.">
        <title>Complete genome sequence of Corynebacterium casei LMG S-19264T (=DSM 44701T), isolated from a smear-ripened cheese.</title>
        <authorList>
            <consortium name="US DOE Joint Genome Institute (JGI-PGF)"/>
            <person name="Walter F."/>
            <person name="Albersmeier A."/>
            <person name="Kalinowski J."/>
            <person name="Ruckert C."/>
        </authorList>
    </citation>
    <scope>NUCLEOTIDE SEQUENCE</scope>
    <source>
        <strain evidence="1">JCM 10088</strain>
    </source>
</reference>
<evidence type="ECO:0000313" key="2">
    <source>
        <dbReference type="Proteomes" id="UP000610960"/>
    </source>
</evidence>
<accession>A0A830GSM4</accession>
<evidence type="ECO:0000313" key="1">
    <source>
        <dbReference type="EMBL" id="GGP19672.1"/>
    </source>
</evidence>
<name>A0A830GSM4_9CREN</name>
<organism evidence="1 2">
    <name type="scientific">Thermocladium modestius</name>
    <dbReference type="NCBI Taxonomy" id="62609"/>
    <lineage>
        <taxon>Archaea</taxon>
        <taxon>Thermoproteota</taxon>
        <taxon>Thermoprotei</taxon>
        <taxon>Thermoproteales</taxon>
        <taxon>Thermoproteaceae</taxon>
        <taxon>Thermocladium</taxon>
    </lineage>
</organism>
<dbReference type="AlphaFoldDB" id="A0A830GSM4"/>
<sequence>MFVRFKDEIELLDELFDKMVRSTLQFPDGNKLSFEARFNKDSHLGCVIYMPRRMRPKIELYRVLGRLLK</sequence>